<organism evidence="2 3">
    <name type="scientific">Bacteroides thetaiotaomicron</name>
    <dbReference type="NCBI Taxonomy" id="818"/>
    <lineage>
        <taxon>Bacteria</taxon>
        <taxon>Pseudomonadati</taxon>
        <taxon>Bacteroidota</taxon>
        <taxon>Bacteroidia</taxon>
        <taxon>Bacteroidales</taxon>
        <taxon>Bacteroidaceae</taxon>
        <taxon>Bacteroides</taxon>
    </lineage>
</organism>
<name>A0A415LWY9_BACT4</name>
<feature type="transmembrane region" description="Helical" evidence="1">
    <location>
        <begin position="370"/>
        <end position="390"/>
    </location>
</feature>
<feature type="transmembrane region" description="Helical" evidence="1">
    <location>
        <begin position="254"/>
        <end position="271"/>
    </location>
</feature>
<accession>A0A415LWY9</accession>
<evidence type="ECO:0000313" key="3">
    <source>
        <dbReference type="Proteomes" id="UP000283616"/>
    </source>
</evidence>
<feature type="transmembrane region" description="Helical" evidence="1">
    <location>
        <begin position="202"/>
        <end position="219"/>
    </location>
</feature>
<feature type="transmembrane region" description="Helical" evidence="1">
    <location>
        <begin position="337"/>
        <end position="363"/>
    </location>
</feature>
<dbReference type="Proteomes" id="UP000283616">
    <property type="component" value="Unassembled WGS sequence"/>
</dbReference>
<keyword evidence="1" id="KW-1133">Transmembrane helix</keyword>
<protein>
    <submittedName>
        <fullName evidence="2">Uncharacterized protein</fullName>
    </submittedName>
</protein>
<feature type="transmembrane region" description="Helical" evidence="1">
    <location>
        <begin position="30"/>
        <end position="46"/>
    </location>
</feature>
<keyword evidence="1" id="KW-0472">Membrane</keyword>
<evidence type="ECO:0000313" key="2">
    <source>
        <dbReference type="EMBL" id="RHL55392.1"/>
    </source>
</evidence>
<proteinExistence type="predicted"/>
<feature type="transmembrane region" description="Helical" evidence="1">
    <location>
        <begin position="121"/>
        <end position="142"/>
    </location>
</feature>
<comment type="caution">
    <text evidence="2">The sequence shown here is derived from an EMBL/GenBank/DDBJ whole genome shotgun (WGS) entry which is preliminary data.</text>
</comment>
<feature type="transmembrane region" description="Helical" evidence="1">
    <location>
        <begin position="225"/>
        <end position="242"/>
    </location>
</feature>
<reference evidence="2 3" key="1">
    <citation type="submission" date="2018-08" db="EMBL/GenBank/DDBJ databases">
        <title>A genome reference for cultivated species of the human gut microbiota.</title>
        <authorList>
            <person name="Zou Y."/>
            <person name="Xue W."/>
            <person name="Luo G."/>
        </authorList>
    </citation>
    <scope>NUCLEOTIDE SEQUENCE [LARGE SCALE GENOMIC DNA]</scope>
    <source>
        <strain evidence="2 3">AF37-12</strain>
    </source>
</reference>
<feature type="transmembrane region" description="Helical" evidence="1">
    <location>
        <begin position="90"/>
        <end position="109"/>
    </location>
</feature>
<sequence>MLIKYLISIALMFVYLFSVNVTFLPSLISTRWFLAVPGALLMLIYYKNLYKKTIHYKKTMNSFWKSLWLFYFTVLCSSILNGRFDGFYSSYPITILLITTASFCLIYLLNKIWNGVDLRRYFWLLVLTCVGHQLLSIAMFFFPVVNDVVFSIIQQSALEERANELTILNRFHTVGIAYFGAGALYSYCILLIVILSQHNYKFIKGWVIPIILVFLFAVGSAVSRTTMMGLIVALVYLGLIILRSKGSQRIIKLVKYVFCGAFALLLTFTLFNKYITDNFLLESIIEHAFEGICNLFNDGKFTTSSSEKMFDAYIWPDNLWTWLIGDAKLKGVDEFSYYMFTDIGWCRLIFDFGLIGTIAFIFMQWKLLKVVFVQKINYLVVFVLFLSFQFKGISELIVYFMPAAMLWLFKEPYKK</sequence>
<feature type="transmembrane region" description="Helical" evidence="1">
    <location>
        <begin position="175"/>
        <end position="195"/>
    </location>
</feature>
<feature type="transmembrane region" description="Helical" evidence="1">
    <location>
        <begin position="67"/>
        <end position="84"/>
    </location>
</feature>
<feature type="transmembrane region" description="Helical" evidence="1">
    <location>
        <begin position="5"/>
        <end position="24"/>
    </location>
</feature>
<gene>
    <name evidence="2" type="ORF">DW011_18830</name>
</gene>
<dbReference type="AlphaFoldDB" id="A0A415LWY9"/>
<keyword evidence="1" id="KW-0812">Transmembrane</keyword>
<dbReference type="EMBL" id="QROV01000024">
    <property type="protein sequence ID" value="RHL55392.1"/>
    <property type="molecule type" value="Genomic_DNA"/>
</dbReference>
<evidence type="ECO:0000256" key="1">
    <source>
        <dbReference type="SAM" id="Phobius"/>
    </source>
</evidence>